<gene>
    <name evidence="2" type="ORF">DFH08DRAFT_821044</name>
</gene>
<keyword evidence="3" id="KW-1185">Reference proteome</keyword>
<evidence type="ECO:0000256" key="1">
    <source>
        <dbReference type="SAM" id="MobiDB-lite"/>
    </source>
</evidence>
<accession>A0AAD6ZAP3</accession>
<protein>
    <submittedName>
        <fullName evidence="2">Uncharacterized protein</fullName>
    </submittedName>
</protein>
<comment type="caution">
    <text evidence="2">The sequence shown here is derived from an EMBL/GenBank/DDBJ whole genome shotgun (WGS) entry which is preliminary data.</text>
</comment>
<proteinExistence type="predicted"/>
<name>A0AAD6ZAP3_9AGAR</name>
<organism evidence="2 3">
    <name type="scientific">Mycena albidolilacea</name>
    <dbReference type="NCBI Taxonomy" id="1033008"/>
    <lineage>
        <taxon>Eukaryota</taxon>
        <taxon>Fungi</taxon>
        <taxon>Dikarya</taxon>
        <taxon>Basidiomycota</taxon>
        <taxon>Agaricomycotina</taxon>
        <taxon>Agaricomycetes</taxon>
        <taxon>Agaricomycetidae</taxon>
        <taxon>Agaricales</taxon>
        <taxon>Marasmiineae</taxon>
        <taxon>Mycenaceae</taxon>
        <taxon>Mycena</taxon>
    </lineage>
</organism>
<dbReference type="Proteomes" id="UP001218218">
    <property type="component" value="Unassembled WGS sequence"/>
</dbReference>
<sequence>MGETSQDNGRGRRYNRRGRQDDGWDEAGWGQGGHRQLAYSSSPLSLFSNEIFGPTVKSPNGKLVKIRKNHCFLTAISTSYLELFACENPRCQHFLRAQVVIVRLILVHGTIVDSKGGQDGLSTLGGGVELAA</sequence>
<evidence type="ECO:0000313" key="2">
    <source>
        <dbReference type="EMBL" id="KAJ7314719.1"/>
    </source>
</evidence>
<dbReference type="EMBL" id="JARIHO010000065">
    <property type="protein sequence ID" value="KAJ7314719.1"/>
    <property type="molecule type" value="Genomic_DNA"/>
</dbReference>
<dbReference type="AlphaFoldDB" id="A0AAD6ZAP3"/>
<evidence type="ECO:0000313" key="3">
    <source>
        <dbReference type="Proteomes" id="UP001218218"/>
    </source>
</evidence>
<reference evidence="2" key="1">
    <citation type="submission" date="2023-03" db="EMBL/GenBank/DDBJ databases">
        <title>Massive genome expansion in bonnet fungi (Mycena s.s.) driven by repeated elements and novel gene families across ecological guilds.</title>
        <authorList>
            <consortium name="Lawrence Berkeley National Laboratory"/>
            <person name="Harder C.B."/>
            <person name="Miyauchi S."/>
            <person name="Viragh M."/>
            <person name="Kuo A."/>
            <person name="Thoen E."/>
            <person name="Andreopoulos B."/>
            <person name="Lu D."/>
            <person name="Skrede I."/>
            <person name="Drula E."/>
            <person name="Henrissat B."/>
            <person name="Morin E."/>
            <person name="Kohler A."/>
            <person name="Barry K."/>
            <person name="LaButti K."/>
            <person name="Morin E."/>
            <person name="Salamov A."/>
            <person name="Lipzen A."/>
            <person name="Mereny Z."/>
            <person name="Hegedus B."/>
            <person name="Baldrian P."/>
            <person name="Stursova M."/>
            <person name="Weitz H."/>
            <person name="Taylor A."/>
            <person name="Grigoriev I.V."/>
            <person name="Nagy L.G."/>
            <person name="Martin F."/>
            <person name="Kauserud H."/>
        </authorList>
    </citation>
    <scope>NUCLEOTIDE SEQUENCE</scope>
    <source>
        <strain evidence="2">CBHHK002</strain>
    </source>
</reference>
<feature type="region of interest" description="Disordered" evidence="1">
    <location>
        <begin position="1"/>
        <end position="34"/>
    </location>
</feature>